<proteinExistence type="predicted"/>
<gene>
    <name evidence="1" type="ORF">CG587_19970</name>
</gene>
<dbReference type="AlphaFoldDB" id="A0A603L109"/>
<reference evidence="1" key="1">
    <citation type="submission" date="2018-07" db="EMBL/GenBank/DDBJ databases">
        <authorList>
            <consortium name="PulseNet: The National Subtyping Network for Foodborne Disease Surveillance"/>
            <person name="Tarr C.L."/>
            <person name="Trees E."/>
            <person name="Katz L.S."/>
            <person name="Carleton-Romer H.A."/>
            <person name="Stroika S."/>
            <person name="Kucerova Z."/>
            <person name="Roache K.F."/>
            <person name="Sabol A.L."/>
            <person name="Besser J."/>
            <person name="Gerner-Smidt P."/>
        </authorList>
    </citation>
    <scope>NUCLEOTIDE SEQUENCE [LARGE SCALE GENOMIC DNA]</scope>
    <source>
        <strain evidence="1">PNUSAS018503</strain>
    </source>
</reference>
<comment type="caution">
    <text evidence="1">The sequence shown here is derived from an EMBL/GenBank/DDBJ whole genome shotgun (WGS) entry which is preliminary data.</text>
</comment>
<name>A0A603L109_SALER</name>
<organism evidence="1">
    <name type="scientific">Salmonella enterica</name>
    <name type="common">Salmonella choleraesuis</name>
    <dbReference type="NCBI Taxonomy" id="28901"/>
    <lineage>
        <taxon>Bacteria</taxon>
        <taxon>Pseudomonadati</taxon>
        <taxon>Pseudomonadota</taxon>
        <taxon>Gammaproteobacteria</taxon>
        <taxon>Enterobacterales</taxon>
        <taxon>Enterobacteriaceae</taxon>
        <taxon>Salmonella</taxon>
    </lineage>
</organism>
<sequence>MAASYEVPHFMGQEKQALFGALVCLWRESTDAKELQVGSQHLKNNNPRTPGDFFYLNSLRRVLFYGVNDDSCDQCHLSLSPRGY</sequence>
<dbReference type="Proteomes" id="UP000839904">
    <property type="component" value="Unassembled WGS sequence"/>
</dbReference>
<evidence type="ECO:0000313" key="1">
    <source>
        <dbReference type="EMBL" id="ECT9426756.1"/>
    </source>
</evidence>
<accession>A0A603L109</accession>
<protein>
    <submittedName>
        <fullName evidence="1">Uncharacterized protein</fullName>
    </submittedName>
</protein>
<dbReference type="EMBL" id="AAKOJA010000011">
    <property type="protein sequence ID" value="ECT9426756.1"/>
    <property type="molecule type" value="Genomic_DNA"/>
</dbReference>